<evidence type="ECO:0000313" key="1">
    <source>
        <dbReference type="EMBL" id="SVE07437.1"/>
    </source>
</evidence>
<sequence>MGMFDTIEVHRKLPLAVVDGIDSSDVKDLKRLVKWKGIEFQTKSLDDCLEHYKLSVNGKLYVRRAKYKEARKKRSTKGFDLPMLEVDGKPWFELAPKVPTSLVFYSSVTLEPFSYWVEFEAIFLRGKLHEIKLIAFEKNASEFDDMENIFQQEE</sequence>
<gene>
    <name evidence="1" type="ORF">METZ01_LOCUS460291</name>
</gene>
<reference evidence="1" key="1">
    <citation type="submission" date="2018-05" db="EMBL/GenBank/DDBJ databases">
        <authorList>
            <person name="Lanie J.A."/>
            <person name="Ng W.-L."/>
            <person name="Kazmierczak K.M."/>
            <person name="Andrzejewski T.M."/>
            <person name="Davidsen T.M."/>
            <person name="Wayne K.J."/>
            <person name="Tettelin H."/>
            <person name="Glass J.I."/>
            <person name="Rusch D."/>
            <person name="Podicherti R."/>
            <person name="Tsui H.-C.T."/>
            <person name="Winkler M.E."/>
        </authorList>
    </citation>
    <scope>NUCLEOTIDE SEQUENCE</scope>
</reference>
<name>A0A383AHY1_9ZZZZ</name>
<proteinExistence type="predicted"/>
<feature type="non-terminal residue" evidence="1">
    <location>
        <position position="154"/>
    </location>
</feature>
<dbReference type="AlphaFoldDB" id="A0A383AHY1"/>
<organism evidence="1">
    <name type="scientific">marine metagenome</name>
    <dbReference type="NCBI Taxonomy" id="408172"/>
    <lineage>
        <taxon>unclassified sequences</taxon>
        <taxon>metagenomes</taxon>
        <taxon>ecological metagenomes</taxon>
    </lineage>
</organism>
<accession>A0A383AHY1</accession>
<protein>
    <submittedName>
        <fullName evidence="1">Uncharacterized protein</fullName>
    </submittedName>
</protein>
<dbReference type="EMBL" id="UINC01192337">
    <property type="protein sequence ID" value="SVE07437.1"/>
    <property type="molecule type" value="Genomic_DNA"/>
</dbReference>